<gene>
    <name evidence="7" type="ORF">ASCRUDRAFT_24776</name>
</gene>
<evidence type="ECO:0000313" key="7">
    <source>
        <dbReference type="EMBL" id="ODV63610.1"/>
    </source>
</evidence>
<dbReference type="EMBL" id="KV454475">
    <property type="protein sequence ID" value="ODV63610.1"/>
    <property type="molecule type" value="Genomic_DNA"/>
</dbReference>
<dbReference type="GO" id="GO:0006487">
    <property type="term" value="P:protein N-linked glycosylation"/>
    <property type="evidence" value="ECO:0007669"/>
    <property type="project" value="TreeGrafter"/>
</dbReference>
<feature type="non-terminal residue" evidence="7">
    <location>
        <position position="1"/>
    </location>
</feature>
<evidence type="ECO:0000313" key="8">
    <source>
        <dbReference type="Proteomes" id="UP000095038"/>
    </source>
</evidence>
<dbReference type="InterPro" id="IPR029044">
    <property type="entry name" value="Nucleotide-diphossugar_trans"/>
</dbReference>
<keyword evidence="4 7" id="KW-0808">Transferase</keyword>
<dbReference type="Proteomes" id="UP000095038">
    <property type="component" value="Unassembled WGS sequence"/>
</dbReference>
<accession>A0A1D2VPS0</accession>
<dbReference type="SUPFAM" id="SSF53448">
    <property type="entry name" value="Nucleotide-diphospho-sugar transferases"/>
    <property type="match status" value="1"/>
</dbReference>
<keyword evidence="5" id="KW-0735">Signal-anchor</keyword>
<evidence type="ECO:0000256" key="1">
    <source>
        <dbReference type="ARBA" id="ARBA00004606"/>
    </source>
</evidence>
<dbReference type="RefSeq" id="XP_020049917.1">
    <property type="nucleotide sequence ID" value="XM_020189868.1"/>
</dbReference>
<dbReference type="AlphaFoldDB" id="A0A1D2VPS0"/>
<dbReference type="STRING" id="1344418.A0A1D2VPS0"/>
<reference evidence="8" key="1">
    <citation type="submission" date="2016-05" db="EMBL/GenBank/DDBJ databases">
        <title>Comparative genomics of biotechnologically important yeasts.</title>
        <authorList>
            <consortium name="DOE Joint Genome Institute"/>
            <person name="Riley R."/>
            <person name="Haridas S."/>
            <person name="Wolfe K.H."/>
            <person name="Lopes M.R."/>
            <person name="Hittinger C.T."/>
            <person name="Goker M."/>
            <person name="Salamov A."/>
            <person name="Wisecaver J."/>
            <person name="Long T.M."/>
            <person name="Aerts A.L."/>
            <person name="Barry K."/>
            <person name="Choi C."/>
            <person name="Clum A."/>
            <person name="Coughlan A.Y."/>
            <person name="Deshpande S."/>
            <person name="Douglass A.P."/>
            <person name="Hanson S.J."/>
            <person name="Klenk H.-P."/>
            <person name="Labutti K."/>
            <person name="Lapidus A."/>
            <person name="Lindquist E."/>
            <person name="Lipzen A."/>
            <person name="Meier-Kolthoff J.P."/>
            <person name="Ohm R.A."/>
            <person name="Otillar R.P."/>
            <person name="Pangilinan J."/>
            <person name="Peng Y."/>
            <person name="Rokas A."/>
            <person name="Rosa C.A."/>
            <person name="Scheuner C."/>
            <person name="Sibirny A.A."/>
            <person name="Slot J.C."/>
            <person name="Stielow J.B."/>
            <person name="Sun H."/>
            <person name="Kurtzman C.P."/>
            <person name="Blackwell M."/>
            <person name="Grigoriev I.V."/>
            <person name="Jeffries T.W."/>
        </authorList>
    </citation>
    <scope>NUCLEOTIDE SEQUENCE [LARGE SCALE GENOMIC DNA]</scope>
    <source>
        <strain evidence="8">DSM 1968</strain>
    </source>
</reference>
<evidence type="ECO:0000256" key="4">
    <source>
        <dbReference type="ARBA" id="ARBA00022679"/>
    </source>
</evidence>
<evidence type="ECO:0000256" key="6">
    <source>
        <dbReference type="PIRSR" id="PIRSR018153-1"/>
    </source>
</evidence>
<evidence type="ECO:0000256" key="3">
    <source>
        <dbReference type="ARBA" id="ARBA00022676"/>
    </source>
</evidence>
<dbReference type="GO" id="GO:0000032">
    <property type="term" value="P:cell wall mannoprotein biosynthetic process"/>
    <property type="evidence" value="ECO:0007669"/>
    <property type="project" value="TreeGrafter"/>
</dbReference>
<proteinExistence type="inferred from homology"/>
<dbReference type="Pfam" id="PF01793">
    <property type="entry name" value="Glyco_transf_15"/>
    <property type="match status" value="1"/>
</dbReference>
<feature type="non-terminal residue" evidence="7">
    <location>
        <position position="326"/>
    </location>
</feature>
<dbReference type="Gene3D" id="3.90.550.10">
    <property type="entry name" value="Spore Coat Polysaccharide Biosynthesis Protein SpsA, Chain A"/>
    <property type="match status" value="1"/>
</dbReference>
<dbReference type="PANTHER" id="PTHR31121">
    <property type="entry name" value="ALPHA-1,2 MANNOSYLTRANSFERASE KTR1"/>
    <property type="match status" value="1"/>
</dbReference>
<dbReference type="GeneID" id="30963504"/>
<feature type="active site" description="Nucleophile" evidence="6">
    <location>
        <position position="214"/>
    </location>
</feature>
<dbReference type="InParanoid" id="A0A1D2VPS0"/>
<dbReference type="PIRSF" id="PIRSF018153">
    <property type="entry name" value="Glyco_trans_15"/>
    <property type="match status" value="1"/>
</dbReference>
<dbReference type="InterPro" id="IPR002685">
    <property type="entry name" value="Glyco_trans_15"/>
</dbReference>
<comment type="similarity">
    <text evidence="2">Belongs to the glycosyltransferase 15 family.</text>
</comment>
<name>A0A1D2VPS0_9ASCO</name>
<evidence type="ECO:0000256" key="2">
    <source>
        <dbReference type="ARBA" id="ARBA00007677"/>
    </source>
</evidence>
<dbReference type="FunCoup" id="A0A1D2VPS0">
    <property type="interactions" value="39"/>
</dbReference>
<sequence length="326" mass="39351">SDPKVKATFVTLCRNSDLNSLAESIRSVEDRFNHKFHYDWVFLNDDEFTNEFKRITTNLISGKTKYGKISREHWGYPKWIDQEQAARTREIMRSQNVIYGDSISYRHMCRYESGFFYRHELMMDYEWYWRVEPDVKLYCDINYDLFKFMIDNKKKYGFTIALPEYIKTIPSLWKVTKEFIKLHPEYLPENNMLDFISDDDGETYNTCHFWSNFEVGSLSFWRDEAYSKYFDHLDKAGGFFYERWGDAPVHSIAAALFLQRDEIHFFQDVGYYHVPFHNCPVDEEVRIKNNCLCNPDDDSTWRPYSCARKFFDVNNMKRPYGWENYS</sequence>
<protein>
    <submittedName>
        <fullName evidence="7">Glycosyltransferase family 15 protein</fullName>
    </submittedName>
</protein>
<dbReference type="OrthoDB" id="439943at2759"/>
<keyword evidence="8" id="KW-1185">Reference proteome</keyword>
<keyword evidence="5" id="KW-0812">Transmembrane</keyword>
<dbReference type="GO" id="GO:0006493">
    <property type="term" value="P:protein O-linked glycosylation"/>
    <property type="evidence" value="ECO:0007669"/>
    <property type="project" value="TreeGrafter"/>
</dbReference>
<evidence type="ECO:0000256" key="5">
    <source>
        <dbReference type="ARBA" id="ARBA00022968"/>
    </source>
</evidence>
<dbReference type="PANTHER" id="PTHR31121:SF6">
    <property type="entry name" value="ALPHA-1,2 MANNOSYLTRANSFERASE KTR1"/>
    <property type="match status" value="1"/>
</dbReference>
<organism evidence="7 8">
    <name type="scientific">Ascoidea rubescens DSM 1968</name>
    <dbReference type="NCBI Taxonomy" id="1344418"/>
    <lineage>
        <taxon>Eukaryota</taxon>
        <taxon>Fungi</taxon>
        <taxon>Dikarya</taxon>
        <taxon>Ascomycota</taxon>
        <taxon>Saccharomycotina</taxon>
        <taxon>Saccharomycetes</taxon>
        <taxon>Ascoideaceae</taxon>
        <taxon>Ascoidea</taxon>
    </lineage>
</organism>
<dbReference type="GO" id="GO:0000026">
    <property type="term" value="F:alpha-1,2-mannosyltransferase activity"/>
    <property type="evidence" value="ECO:0007669"/>
    <property type="project" value="TreeGrafter"/>
</dbReference>
<keyword evidence="3" id="KW-0328">Glycosyltransferase</keyword>
<dbReference type="GO" id="GO:0016020">
    <property type="term" value="C:membrane"/>
    <property type="evidence" value="ECO:0007669"/>
    <property type="project" value="UniProtKB-SubCell"/>
</dbReference>
<comment type="subcellular location">
    <subcellularLocation>
        <location evidence="1">Membrane</location>
        <topology evidence="1">Single-pass type II membrane protein</topology>
    </subcellularLocation>
</comment>
<dbReference type="FunFam" id="3.90.550.10:FF:000051">
    <property type="entry name" value="Alpha-1,2-mannosyltransferase (Ktr4)"/>
    <property type="match status" value="1"/>
</dbReference>
<dbReference type="GO" id="GO:0005794">
    <property type="term" value="C:Golgi apparatus"/>
    <property type="evidence" value="ECO:0007669"/>
    <property type="project" value="TreeGrafter"/>
</dbReference>